<gene>
    <name evidence="1" type="ORF">LCGC14_2562400</name>
</gene>
<evidence type="ECO:0000313" key="1">
    <source>
        <dbReference type="EMBL" id="KKL09784.1"/>
    </source>
</evidence>
<dbReference type="AlphaFoldDB" id="A0A0F9AJM8"/>
<dbReference type="EMBL" id="LAZR01042327">
    <property type="protein sequence ID" value="KKL09784.1"/>
    <property type="molecule type" value="Genomic_DNA"/>
</dbReference>
<reference evidence="1" key="1">
    <citation type="journal article" date="2015" name="Nature">
        <title>Complex archaea that bridge the gap between prokaryotes and eukaryotes.</title>
        <authorList>
            <person name="Spang A."/>
            <person name="Saw J.H."/>
            <person name="Jorgensen S.L."/>
            <person name="Zaremba-Niedzwiedzka K."/>
            <person name="Martijn J."/>
            <person name="Lind A.E."/>
            <person name="van Eijk R."/>
            <person name="Schleper C."/>
            <person name="Guy L."/>
            <person name="Ettema T.J."/>
        </authorList>
    </citation>
    <scope>NUCLEOTIDE SEQUENCE</scope>
</reference>
<evidence type="ECO:0008006" key="2">
    <source>
        <dbReference type="Google" id="ProtNLM"/>
    </source>
</evidence>
<proteinExistence type="predicted"/>
<comment type="caution">
    <text evidence="1">The sequence shown here is derived from an EMBL/GenBank/DDBJ whole genome shotgun (WGS) entry which is preliminary data.</text>
</comment>
<dbReference type="InterPro" id="IPR010773">
    <property type="entry name" value="Mycophage_PG1_Gp7"/>
</dbReference>
<dbReference type="Pfam" id="PF07098">
    <property type="entry name" value="DUF1360"/>
    <property type="match status" value="1"/>
</dbReference>
<sequence length="130" mass="14696">MNLVILALAVARLTRLVTQDSITQTIREWVLTRWPDASSEFGDSEVTEQATDALGYRTGTLETGREVFRTTEAWYAVAPFKWSELLTCDWCLSIWVGIGAAAAYYLYPEITFWVSLPLALSFVAAWLNEH</sequence>
<protein>
    <recommendedName>
        <fullName evidence="2">DUF1360 domain-containing protein</fullName>
    </recommendedName>
</protein>
<accession>A0A0F9AJM8</accession>
<organism evidence="1">
    <name type="scientific">marine sediment metagenome</name>
    <dbReference type="NCBI Taxonomy" id="412755"/>
    <lineage>
        <taxon>unclassified sequences</taxon>
        <taxon>metagenomes</taxon>
        <taxon>ecological metagenomes</taxon>
    </lineage>
</organism>
<name>A0A0F9AJM8_9ZZZZ</name>